<protein>
    <recommendedName>
        <fullName evidence="3">HhH-GPD domain-containing protein</fullName>
    </recommendedName>
</protein>
<keyword evidence="2" id="KW-1185">Reference proteome</keyword>
<dbReference type="InterPro" id="IPR011257">
    <property type="entry name" value="DNA_glycosylase"/>
</dbReference>
<sequence>MQSSPIQMLVAARRVADYALEMGADIRRETVRASYDHMGAIVADCVLQAGLNYRSVVLPRVSTILERFPDLDRTSELVGLVARGETSRFLNWHHPEKVGRFEALVGFLSEHSVESAAILSNRLRDASFVLTLRDVRGVGPKTVDYMQCLVGIDSIAVDRHVRTFAKRVGVVEEDYDFLRSVFCYAADLLSVSRREFDAWVWRREASVSNPQLVFAF</sequence>
<proteinExistence type="predicted"/>
<reference evidence="2" key="1">
    <citation type="submission" date="2017-01" db="EMBL/GenBank/DDBJ databases">
        <authorList>
            <person name="Brunel B."/>
        </authorList>
    </citation>
    <scope>NUCLEOTIDE SEQUENCE [LARGE SCALE GENOMIC DNA]</scope>
</reference>
<dbReference type="STRING" id="1631249.BQ8794_610004"/>
<evidence type="ECO:0000313" key="1">
    <source>
        <dbReference type="EMBL" id="SIT59051.1"/>
    </source>
</evidence>
<dbReference type="AlphaFoldDB" id="A0A1R3VGM9"/>
<dbReference type="Proteomes" id="UP000188388">
    <property type="component" value="Unassembled WGS sequence"/>
</dbReference>
<dbReference type="GO" id="GO:0003824">
    <property type="term" value="F:catalytic activity"/>
    <property type="evidence" value="ECO:0007669"/>
    <property type="project" value="InterPro"/>
</dbReference>
<gene>
    <name evidence="1" type="ORF">BQ8794_610004</name>
</gene>
<dbReference type="EMBL" id="FTPD01000058">
    <property type="protein sequence ID" value="SIT59051.1"/>
    <property type="molecule type" value="Genomic_DNA"/>
</dbReference>
<dbReference type="GO" id="GO:0006281">
    <property type="term" value="P:DNA repair"/>
    <property type="evidence" value="ECO:0007669"/>
    <property type="project" value="InterPro"/>
</dbReference>
<accession>A0A1R3VGM9</accession>
<dbReference type="SUPFAM" id="SSF48150">
    <property type="entry name" value="DNA-glycosylase"/>
    <property type="match status" value="1"/>
</dbReference>
<evidence type="ECO:0000313" key="2">
    <source>
        <dbReference type="Proteomes" id="UP000188388"/>
    </source>
</evidence>
<evidence type="ECO:0008006" key="3">
    <source>
        <dbReference type="Google" id="ProtNLM"/>
    </source>
</evidence>
<name>A0A1R3VGM9_9HYPH</name>
<organism evidence="1 2">
    <name type="scientific">Mesorhizobium prunaredense</name>
    <dbReference type="NCBI Taxonomy" id="1631249"/>
    <lineage>
        <taxon>Bacteria</taxon>
        <taxon>Pseudomonadati</taxon>
        <taxon>Pseudomonadota</taxon>
        <taxon>Alphaproteobacteria</taxon>
        <taxon>Hyphomicrobiales</taxon>
        <taxon>Phyllobacteriaceae</taxon>
        <taxon>Mesorhizobium</taxon>
    </lineage>
</organism>